<evidence type="ECO:0000313" key="1">
    <source>
        <dbReference type="EMBL" id="BBO81915.1"/>
    </source>
</evidence>
<dbReference type="RefSeq" id="WP_407924801.1">
    <property type="nucleotide sequence ID" value="NZ_AP021876.1"/>
</dbReference>
<dbReference type="KEGG" id="dov:DSCO28_24810"/>
<organism evidence="1 2">
    <name type="scientific">Desulfosarcina ovata subsp. sediminis</name>
    <dbReference type="NCBI Taxonomy" id="885957"/>
    <lineage>
        <taxon>Bacteria</taxon>
        <taxon>Pseudomonadati</taxon>
        <taxon>Thermodesulfobacteriota</taxon>
        <taxon>Desulfobacteria</taxon>
        <taxon>Desulfobacterales</taxon>
        <taxon>Desulfosarcinaceae</taxon>
        <taxon>Desulfosarcina</taxon>
    </lineage>
</organism>
<sequence>MVPVQSLFCKKQPCPPINPAVLGCPQLKAFTVIHNYYIRKRDGTTAAERYFEAKPNDLFEFLLKTDDPATVGDILKRVPGESSNREFRKVDPG</sequence>
<accession>A0A5K7ZN65</accession>
<evidence type="ECO:0000313" key="2">
    <source>
        <dbReference type="Proteomes" id="UP000425960"/>
    </source>
</evidence>
<dbReference type="Pfam" id="PF19936">
    <property type="entry name" value="DUF6399"/>
    <property type="match status" value="1"/>
</dbReference>
<reference evidence="1 2" key="1">
    <citation type="submission" date="2019-11" db="EMBL/GenBank/DDBJ databases">
        <title>Comparative genomics of hydrocarbon-degrading Desulfosarcina strains.</title>
        <authorList>
            <person name="Watanabe M."/>
            <person name="Kojima H."/>
            <person name="Fukui M."/>
        </authorList>
    </citation>
    <scope>NUCLEOTIDE SEQUENCE [LARGE SCALE GENOMIC DNA]</scope>
    <source>
        <strain evidence="1 2">28bB2T</strain>
    </source>
</reference>
<protein>
    <submittedName>
        <fullName evidence="1">Uncharacterized protein</fullName>
    </submittedName>
</protein>
<dbReference type="InterPro" id="IPR045650">
    <property type="entry name" value="DUF6399"/>
</dbReference>
<gene>
    <name evidence="1" type="ORF">DSCO28_24810</name>
</gene>
<dbReference type="AlphaFoldDB" id="A0A5K7ZN65"/>
<dbReference type="EMBL" id="AP021876">
    <property type="protein sequence ID" value="BBO81915.1"/>
    <property type="molecule type" value="Genomic_DNA"/>
</dbReference>
<name>A0A5K7ZN65_9BACT</name>
<proteinExistence type="predicted"/>
<dbReference type="Proteomes" id="UP000425960">
    <property type="component" value="Chromosome"/>
</dbReference>